<proteinExistence type="predicted"/>
<dbReference type="EMBL" id="CP042469">
    <property type="protein sequence ID" value="QOX65091.1"/>
    <property type="molecule type" value="Genomic_DNA"/>
</dbReference>
<evidence type="ECO:0000313" key="2">
    <source>
        <dbReference type="Proteomes" id="UP000594014"/>
    </source>
</evidence>
<organism evidence="1 2">
    <name type="scientific">Anoxybacterium hadale</name>
    <dbReference type="NCBI Taxonomy" id="3408580"/>
    <lineage>
        <taxon>Bacteria</taxon>
        <taxon>Bacillati</taxon>
        <taxon>Bacillota</taxon>
        <taxon>Clostridia</taxon>
        <taxon>Peptostreptococcales</taxon>
        <taxon>Anaerovoracaceae</taxon>
        <taxon>Anoxybacterium</taxon>
    </lineage>
</organism>
<sequence>MDFNKIFIKNANPTKVGGQAVLEGIMMKGEDRTAVVVRKPDGKLHIKTELLKKPGGWKKIPILRGVFIFIDSLVTGTRTLLYSAEVLEACEGVETEKDKLTLWMEKRFGETNAFNAMLYLSVVLAILFTVGIFIIAPTAVVSVFKYLTVNEVALNLIEGVFRIALFVLYILLISKMKDIQTVFQFHGAEHKCIHCYENGLELTPENCKDFLTLHPRCGTSFLMFVMVISLLLFSLLGWPNLIWRIASRLLLVPVIAGLSYELLRWAGRSDSPVVKILSVPGLLLQKLTTKEPGLAQLEVAVAAMKAVLVPVNTPVYEGECDLNGQLMTKH</sequence>
<dbReference type="Proteomes" id="UP000594014">
    <property type="component" value="Chromosome"/>
</dbReference>
<evidence type="ECO:0000313" key="1">
    <source>
        <dbReference type="EMBL" id="QOX65091.1"/>
    </source>
</evidence>
<reference evidence="1" key="1">
    <citation type="submission" date="2019-08" db="EMBL/GenBank/DDBJ databases">
        <title>Genome sequence of Clostridiales bacterium MT110.</title>
        <authorList>
            <person name="Cao J."/>
        </authorList>
    </citation>
    <scope>NUCLEOTIDE SEQUENCE</scope>
    <source>
        <strain evidence="1">MT110</strain>
    </source>
</reference>
<keyword evidence="2" id="KW-1185">Reference proteome</keyword>
<protein>
    <submittedName>
        <fullName evidence="1">DUF1385 domain-containing protein</fullName>
    </submittedName>
</protein>
<gene>
    <name evidence="1" type="ORF">FRZ06_17940</name>
</gene>
<name>A0ACD1AF56_9FIRM</name>
<accession>A0ACD1AF56</accession>